<accession>A0AAW0CB65</accession>
<evidence type="ECO:0000256" key="6">
    <source>
        <dbReference type="ARBA" id="ARBA00023098"/>
    </source>
</evidence>
<evidence type="ECO:0000256" key="5">
    <source>
        <dbReference type="ARBA" id="ARBA00022963"/>
    </source>
</evidence>
<dbReference type="InterPro" id="IPR002642">
    <property type="entry name" value="LysoPLipase_cat_dom"/>
</dbReference>
<dbReference type="GO" id="GO:0004623">
    <property type="term" value="F:phospholipase A2 activity"/>
    <property type="evidence" value="ECO:0007669"/>
    <property type="project" value="TreeGrafter"/>
</dbReference>
<reference evidence="12 13" key="1">
    <citation type="journal article" date="2024" name="J Genomics">
        <title>Draft genome sequencing and assembly of Favolaschia claudopus CIRM-BRFM 2984 isolated from oak limbs.</title>
        <authorList>
            <person name="Navarro D."/>
            <person name="Drula E."/>
            <person name="Chaduli D."/>
            <person name="Cazenave R."/>
            <person name="Ahrendt S."/>
            <person name="Wang J."/>
            <person name="Lipzen A."/>
            <person name="Daum C."/>
            <person name="Barry K."/>
            <person name="Grigoriev I.V."/>
            <person name="Favel A."/>
            <person name="Rosso M.N."/>
            <person name="Martin F."/>
        </authorList>
    </citation>
    <scope>NUCLEOTIDE SEQUENCE [LARGE SCALE GENOMIC DNA]</scope>
    <source>
        <strain evidence="12 13">CIRM-BRFM 2984</strain>
    </source>
</reference>
<dbReference type="PANTHER" id="PTHR10728">
    <property type="entry name" value="CYTOSOLIC PHOSPHOLIPASE A2"/>
    <property type="match status" value="1"/>
</dbReference>
<feature type="signal peptide" evidence="9">
    <location>
        <begin position="1"/>
        <end position="17"/>
    </location>
</feature>
<evidence type="ECO:0000256" key="4">
    <source>
        <dbReference type="ARBA" id="ARBA00022801"/>
    </source>
</evidence>
<dbReference type="Proteomes" id="UP001362999">
    <property type="component" value="Unassembled WGS sequence"/>
</dbReference>
<proteinExistence type="inferred from homology"/>
<dbReference type="Pfam" id="PF01735">
    <property type="entry name" value="PLA2_B"/>
    <property type="match status" value="1"/>
</dbReference>
<comment type="similarity">
    <text evidence="1 9">Belongs to the lysophospholipase family.</text>
</comment>
<comment type="catalytic activity">
    <reaction evidence="9">
        <text>a 1-acyl-sn-glycero-3-phosphocholine + H2O = sn-glycerol 3-phosphocholine + a fatty acid + H(+)</text>
        <dbReference type="Rhea" id="RHEA:15177"/>
        <dbReference type="ChEBI" id="CHEBI:15377"/>
        <dbReference type="ChEBI" id="CHEBI:15378"/>
        <dbReference type="ChEBI" id="CHEBI:16870"/>
        <dbReference type="ChEBI" id="CHEBI:28868"/>
        <dbReference type="ChEBI" id="CHEBI:58168"/>
        <dbReference type="EC" id="3.1.1.5"/>
    </reaction>
</comment>
<evidence type="ECO:0000256" key="8">
    <source>
        <dbReference type="PROSITE-ProRule" id="PRU00555"/>
    </source>
</evidence>
<evidence type="ECO:0000256" key="7">
    <source>
        <dbReference type="ARBA" id="ARBA00023180"/>
    </source>
</evidence>
<dbReference type="InterPro" id="IPR016035">
    <property type="entry name" value="Acyl_Trfase/lysoPLipase"/>
</dbReference>
<keyword evidence="10" id="KW-0812">Transmembrane</keyword>
<feature type="transmembrane region" description="Helical" evidence="10">
    <location>
        <begin position="648"/>
        <end position="672"/>
    </location>
</feature>
<sequence length="686" mass="72996">MKTFIFLVGWLPLFVISQQLPPFSNASLVAYTPQVIKCPPHFSLVREASKGYRSHVRLSPDEQAYIDARRKHALPDAFKSYLQSLISTGQDIPSTLKSILQGKHGASPSYGIAVSGGAFRAGLFGAGAFNTFDRRNKTSSFAGFGGILQGAEYMTGLSGGGWFVTSFAQANMPTIPELIFGPANPSEQEYGGFNIAFDVLTPFPENSQNQGFIGGLILETNGKAAVGHPATLPDAFGISLARHFANGTNAANLLDFDAAHGVGHLFSDIAKVPAFKKHDLPFPIILTTLNSNHGNPKDILPGQFIPLSNTKFEYNIFEFGSYDPTLGAFIPMKHMGTVNKDSCVVGFDQVAFVLGSTGDIFPGVNASAQLAPNDPQVQQFQASTAAFQQLVPQNMPDIKLDSALVPNAFAGRKGFSETDEAFLSLSDGGIDGANLPLQPLLAKARKTQAIIAIDVSSNSDDHFADGSAMIAEAKRVSLFPGAYKFPQIPVTPAEFIAQNLTTQPTFFGCDEGQDVPLILYLANGAPPPGRPAITNASTNQLSFNDPQLVQAILDQAGEIVSRGRPQNGEARDGLYPVCVACALTERERSRLGMKRDRQCDVCFERYCYKPVTGNSKQSAGVGKANALAAIADDSSSASGVTTSKYGPVIVGLLGANLLVSSLLLVLGVTLCLRRRPKTASYSALGS</sequence>
<dbReference type="EC" id="3.1.1.5" evidence="2 9"/>
<dbReference type="PROSITE" id="PS51210">
    <property type="entry name" value="PLA2C"/>
    <property type="match status" value="1"/>
</dbReference>
<evidence type="ECO:0000256" key="2">
    <source>
        <dbReference type="ARBA" id="ARBA00013274"/>
    </source>
</evidence>
<evidence type="ECO:0000313" key="13">
    <source>
        <dbReference type="Proteomes" id="UP001362999"/>
    </source>
</evidence>
<keyword evidence="3 9" id="KW-0732">Signal</keyword>
<dbReference type="AlphaFoldDB" id="A0AAW0CB65"/>
<comment type="caution">
    <text evidence="12">The sequence shown here is derived from an EMBL/GenBank/DDBJ whole genome shotgun (WGS) entry which is preliminary data.</text>
</comment>
<feature type="domain" description="PLA2c" evidence="11">
    <location>
        <begin position="37"/>
        <end position="613"/>
    </location>
</feature>
<evidence type="ECO:0000256" key="9">
    <source>
        <dbReference type="RuleBase" id="RU362103"/>
    </source>
</evidence>
<dbReference type="GO" id="GO:0005829">
    <property type="term" value="C:cytosol"/>
    <property type="evidence" value="ECO:0007669"/>
    <property type="project" value="TreeGrafter"/>
</dbReference>
<keyword evidence="7" id="KW-0325">Glycoprotein</keyword>
<name>A0AAW0CB65_9AGAR</name>
<dbReference type="SMART" id="SM00022">
    <property type="entry name" value="PLAc"/>
    <property type="match status" value="1"/>
</dbReference>
<keyword evidence="13" id="KW-1185">Reference proteome</keyword>
<evidence type="ECO:0000259" key="11">
    <source>
        <dbReference type="PROSITE" id="PS51210"/>
    </source>
</evidence>
<dbReference type="PANTHER" id="PTHR10728:SF33">
    <property type="entry name" value="LYSOPHOSPHOLIPASE 1-RELATED"/>
    <property type="match status" value="1"/>
</dbReference>
<dbReference type="EMBL" id="JAWWNJ010000019">
    <property type="protein sequence ID" value="KAK7035885.1"/>
    <property type="molecule type" value="Genomic_DNA"/>
</dbReference>
<evidence type="ECO:0000256" key="3">
    <source>
        <dbReference type="ARBA" id="ARBA00022729"/>
    </source>
</evidence>
<dbReference type="SUPFAM" id="SSF52151">
    <property type="entry name" value="FabD/lysophospholipase-like"/>
    <property type="match status" value="1"/>
</dbReference>
<dbReference type="GO" id="GO:0046475">
    <property type="term" value="P:glycerophospholipid catabolic process"/>
    <property type="evidence" value="ECO:0007669"/>
    <property type="project" value="TreeGrafter"/>
</dbReference>
<evidence type="ECO:0000313" key="12">
    <source>
        <dbReference type="EMBL" id="KAK7035885.1"/>
    </source>
</evidence>
<gene>
    <name evidence="12" type="ORF">R3P38DRAFT_2909539</name>
</gene>
<keyword evidence="10" id="KW-0472">Membrane</keyword>
<keyword evidence="10" id="KW-1133">Transmembrane helix</keyword>
<protein>
    <recommendedName>
        <fullName evidence="2 9">Lysophospholipase</fullName>
        <ecNumber evidence="2 9">3.1.1.5</ecNumber>
    </recommendedName>
</protein>
<dbReference type="Gene3D" id="3.40.1090.10">
    <property type="entry name" value="Cytosolic phospholipase A2 catalytic domain"/>
    <property type="match status" value="1"/>
</dbReference>
<keyword evidence="5 8" id="KW-0442">Lipid degradation</keyword>
<evidence type="ECO:0000256" key="10">
    <source>
        <dbReference type="SAM" id="Phobius"/>
    </source>
</evidence>
<evidence type="ECO:0000256" key="1">
    <source>
        <dbReference type="ARBA" id="ARBA00008780"/>
    </source>
</evidence>
<organism evidence="12 13">
    <name type="scientific">Favolaschia claudopus</name>
    <dbReference type="NCBI Taxonomy" id="2862362"/>
    <lineage>
        <taxon>Eukaryota</taxon>
        <taxon>Fungi</taxon>
        <taxon>Dikarya</taxon>
        <taxon>Basidiomycota</taxon>
        <taxon>Agaricomycotina</taxon>
        <taxon>Agaricomycetes</taxon>
        <taxon>Agaricomycetidae</taxon>
        <taxon>Agaricales</taxon>
        <taxon>Marasmiineae</taxon>
        <taxon>Mycenaceae</taxon>
        <taxon>Favolaschia</taxon>
    </lineage>
</organism>
<keyword evidence="4 8" id="KW-0378">Hydrolase</keyword>
<feature type="chain" id="PRO_5043094750" description="Lysophospholipase" evidence="9">
    <location>
        <begin position="18"/>
        <end position="686"/>
    </location>
</feature>
<dbReference type="GO" id="GO:0004622">
    <property type="term" value="F:phosphatidylcholine lysophospholipase activity"/>
    <property type="evidence" value="ECO:0007669"/>
    <property type="project" value="UniProtKB-EC"/>
</dbReference>
<keyword evidence="6 8" id="KW-0443">Lipid metabolism</keyword>